<dbReference type="InterPro" id="IPR013525">
    <property type="entry name" value="ABC2_TM"/>
</dbReference>
<dbReference type="KEGG" id="bsol:FSW04_15490"/>
<proteinExistence type="inferred from homology"/>
<feature type="transmembrane region" description="Helical" evidence="8">
    <location>
        <begin position="222"/>
        <end position="240"/>
    </location>
</feature>
<dbReference type="GO" id="GO:0043190">
    <property type="term" value="C:ATP-binding cassette (ABC) transporter complex"/>
    <property type="evidence" value="ECO:0007669"/>
    <property type="project" value="InterPro"/>
</dbReference>
<keyword evidence="3 8" id="KW-0813">Transport</keyword>
<keyword evidence="6 8" id="KW-1133">Transmembrane helix</keyword>
<dbReference type="InterPro" id="IPR051449">
    <property type="entry name" value="ABC-2_transporter_component"/>
</dbReference>
<evidence type="ECO:0000256" key="4">
    <source>
        <dbReference type="ARBA" id="ARBA00022475"/>
    </source>
</evidence>
<evidence type="ECO:0000256" key="5">
    <source>
        <dbReference type="ARBA" id="ARBA00022692"/>
    </source>
</evidence>
<dbReference type="AlphaFoldDB" id="A0A5B8U7B8"/>
<feature type="transmembrane region" description="Helical" evidence="8">
    <location>
        <begin position="95"/>
        <end position="119"/>
    </location>
</feature>
<dbReference type="RefSeq" id="WP_146920816.1">
    <property type="nucleotide sequence ID" value="NZ_CP042430.1"/>
</dbReference>
<comment type="similarity">
    <text evidence="2 8">Belongs to the ABC-2 integral membrane protein family.</text>
</comment>
<evidence type="ECO:0000259" key="9">
    <source>
        <dbReference type="PROSITE" id="PS51012"/>
    </source>
</evidence>
<feature type="domain" description="ABC transmembrane type-2" evidence="9">
    <location>
        <begin position="18"/>
        <end position="243"/>
    </location>
</feature>
<keyword evidence="4 8" id="KW-1003">Cell membrane</keyword>
<protein>
    <recommendedName>
        <fullName evidence="8">Transport permease protein</fullName>
    </recommendedName>
</protein>
<feature type="transmembrane region" description="Helical" evidence="8">
    <location>
        <begin position="167"/>
        <end position="189"/>
    </location>
</feature>
<keyword evidence="11" id="KW-1185">Reference proteome</keyword>
<reference evidence="10 11" key="1">
    <citation type="journal article" date="2018" name="J. Microbiol.">
        <title>Baekduia soli gen. nov., sp. nov., a novel bacterium isolated from the soil of Baekdu Mountain and proposal of a novel family name, Baekduiaceae fam. nov.</title>
        <authorList>
            <person name="An D.S."/>
            <person name="Siddiqi M.Z."/>
            <person name="Kim K.H."/>
            <person name="Yu H.S."/>
            <person name="Im W.T."/>
        </authorList>
    </citation>
    <scope>NUCLEOTIDE SEQUENCE [LARGE SCALE GENOMIC DNA]</scope>
    <source>
        <strain evidence="10 11">BR7-21</strain>
    </source>
</reference>
<evidence type="ECO:0000256" key="6">
    <source>
        <dbReference type="ARBA" id="ARBA00022989"/>
    </source>
</evidence>
<evidence type="ECO:0000256" key="7">
    <source>
        <dbReference type="ARBA" id="ARBA00023136"/>
    </source>
</evidence>
<evidence type="ECO:0000313" key="10">
    <source>
        <dbReference type="EMBL" id="QEC48837.1"/>
    </source>
</evidence>
<comment type="subcellular location">
    <subcellularLocation>
        <location evidence="1 8">Cell membrane</location>
        <topology evidence="1 8">Multi-pass membrane protein</topology>
    </subcellularLocation>
</comment>
<dbReference type="PANTHER" id="PTHR30294">
    <property type="entry name" value="MEMBRANE COMPONENT OF ABC TRANSPORTER YHHJ-RELATED"/>
    <property type="match status" value="1"/>
</dbReference>
<evidence type="ECO:0000256" key="8">
    <source>
        <dbReference type="RuleBase" id="RU361157"/>
    </source>
</evidence>
<evidence type="ECO:0000313" key="11">
    <source>
        <dbReference type="Proteomes" id="UP000321805"/>
    </source>
</evidence>
<dbReference type="GO" id="GO:0140359">
    <property type="term" value="F:ABC-type transporter activity"/>
    <property type="evidence" value="ECO:0007669"/>
    <property type="project" value="InterPro"/>
</dbReference>
<evidence type="ECO:0000256" key="2">
    <source>
        <dbReference type="ARBA" id="ARBA00007783"/>
    </source>
</evidence>
<keyword evidence="7 8" id="KW-0472">Membrane</keyword>
<dbReference type="PANTHER" id="PTHR30294:SF38">
    <property type="entry name" value="TRANSPORT PERMEASE PROTEIN"/>
    <property type="match status" value="1"/>
</dbReference>
<feature type="transmembrane region" description="Helical" evidence="8">
    <location>
        <begin position="21"/>
        <end position="42"/>
    </location>
</feature>
<dbReference type="Pfam" id="PF01061">
    <property type="entry name" value="ABC2_membrane"/>
    <property type="match status" value="1"/>
</dbReference>
<accession>A0A5B8U7B8</accession>
<dbReference type="PIRSF" id="PIRSF006648">
    <property type="entry name" value="DrrB"/>
    <property type="match status" value="1"/>
</dbReference>
<dbReference type="Proteomes" id="UP000321805">
    <property type="component" value="Chromosome"/>
</dbReference>
<sequence length="245" mass="25548">MTARITRAVALRVLRQLRHDPRTVALLVLVPTLLVTLLRFLFDRRPGQFDAVGAPLVGLFPLVSMFLVTSITVLRERTTGTLERLLTTPMAKADLLGGYGIAFALAATLQAVVVSAVAFGLLGLDTAGSPLAVGALAVGNAVLGTALGLFVSAFATTEFQAIQFMPAFVLPQLLLCGLFVPRAAMAPALRTASDVLPVTYAYDSLHRIAADGTLGGRGALDLAVMGAATVLAVILGAATLRRRTA</sequence>
<gene>
    <name evidence="10" type="ORF">FSW04_15490</name>
</gene>
<dbReference type="OrthoDB" id="9776218at2"/>
<dbReference type="InterPro" id="IPR000412">
    <property type="entry name" value="ABC_2_transport"/>
</dbReference>
<organism evidence="10 11">
    <name type="scientific">Baekduia soli</name>
    <dbReference type="NCBI Taxonomy" id="496014"/>
    <lineage>
        <taxon>Bacteria</taxon>
        <taxon>Bacillati</taxon>
        <taxon>Actinomycetota</taxon>
        <taxon>Thermoleophilia</taxon>
        <taxon>Solirubrobacterales</taxon>
        <taxon>Baekduiaceae</taxon>
        <taxon>Baekduia</taxon>
    </lineage>
</organism>
<dbReference type="InterPro" id="IPR047817">
    <property type="entry name" value="ABC2_TM_bact-type"/>
</dbReference>
<name>A0A5B8U7B8_9ACTN</name>
<evidence type="ECO:0000256" key="1">
    <source>
        <dbReference type="ARBA" id="ARBA00004651"/>
    </source>
</evidence>
<feature type="transmembrane region" description="Helical" evidence="8">
    <location>
        <begin position="54"/>
        <end position="74"/>
    </location>
</feature>
<evidence type="ECO:0000256" key="3">
    <source>
        <dbReference type="ARBA" id="ARBA00022448"/>
    </source>
</evidence>
<feature type="transmembrane region" description="Helical" evidence="8">
    <location>
        <begin position="131"/>
        <end position="155"/>
    </location>
</feature>
<keyword evidence="5 8" id="KW-0812">Transmembrane</keyword>
<dbReference type="EMBL" id="CP042430">
    <property type="protein sequence ID" value="QEC48837.1"/>
    <property type="molecule type" value="Genomic_DNA"/>
</dbReference>
<dbReference type="PROSITE" id="PS51012">
    <property type="entry name" value="ABC_TM2"/>
    <property type="match status" value="1"/>
</dbReference>